<keyword evidence="8" id="KW-1185">Reference proteome</keyword>
<name>A0ABV7Q4X7_9ACTN</name>
<dbReference type="InterPro" id="IPR020476">
    <property type="entry name" value="Nudix_hydrolase"/>
</dbReference>
<dbReference type="PANTHER" id="PTHR43046">
    <property type="entry name" value="GDP-MANNOSE MANNOSYL HYDROLASE"/>
    <property type="match status" value="1"/>
</dbReference>
<accession>A0ABV7Q4X7</accession>
<dbReference type="EMBL" id="JBHRWO010000021">
    <property type="protein sequence ID" value="MFC3494902.1"/>
    <property type="molecule type" value="Genomic_DNA"/>
</dbReference>
<dbReference type="Pfam" id="PF00293">
    <property type="entry name" value="NUDIX"/>
    <property type="match status" value="1"/>
</dbReference>
<dbReference type="SUPFAM" id="SSF55811">
    <property type="entry name" value="Nudix"/>
    <property type="match status" value="1"/>
</dbReference>
<keyword evidence="3 5" id="KW-0378">Hydrolase</keyword>
<dbReference type="InterPro" id="IPR015797">
    <property type="entry name" value="NUDIX_hydrolase-like_dom_sf"/>
</dbReference>
<comment type="caution">
    <text evidence="7">The sequence shown here is derived from an EMBL/GenBank/DDBJ whole genome shotgun (WGS) entry which is preliminary data.</text>
</comment>
<comment type="cofactor">
    <cofactor evidence="1">
        <name>Mg(2+)</name>
        <dbReference type="ChEBI" id="CHEBI:18420"/>
    </cofactor>
</comment>
<dbReference type="PROSITE" id="PS00893">
    <property type="entry name" value="NUDIX_BOX"/>
    <property type="match status" value="1"/>
</dbReference>
<keyword evidence="4" id="KW-0460">Magnesium</keyword>
<gene>
    <name evidence="7" type="ORF">ACFO8M_20640</name>
</gene>
<dbReference type="Gene3D" id="3.90.79.10">
    <property type="entry name" value="Nucleoside Triphosphate Pyrophosphohydrolase"/>
    <property type="match status" value="1"/>
</dbReference>
<dbReference type="InterPro" id="IPR000086">
    <property type="entry name" value="NUDIX_hydrolase_dom"/>
</dbReference>
<dbReference type="PRINTS" id="PR00502">
    <property type="entry name" value="NUDIXFAMILY"/>
</dbReference>
<dbReference type="PANTHER" id="PTHR43046:SF12">
    <property type="entry name" value="GDP-MANNOSE MANNOSYL HYDROLASE"/>
    <property type="match status" value="1"/>
</dbReference>
<dbReference type="PROSITE" id="PS51462">
    <property type="entry name" value="NUDIX"/>
    <property type="match status" value="1"/>
</dbReference>
<organism evidence="7 8">
    <name type="scientific">Glycomyces rhizosphaerae</name>
    <dbReference type="NCBI Taxonomy" id="2054422"/>
    <lineage>
        <taxon>Bacteria</taxon>
        <taxon>Bacillati</taxon>
        <taxon>Actinomycetota</taxon>
        <taxon>Actinomycetes</taxon>
        <taxon>Glycomycetales</taxon>
        <taxon>Glycomycetaceae</taxon>
        <taxon>Glycomyces</taxon>
    </lineage>
</organism>
<evidence type="ECO:0000256" key="4">
    <source>
        <dbReference type="ARBA" id="ARBA00022842"/>
    </source>
</evidence>
<sequence>MDDQLRSLSSVEIQERAAEPRVSARAVVVDEEGRVLLVRHSDNGRAFHVLPGGRVEPGETAAEAACREVHEETGLRVEIGDLLWVREYLPERHPGHPYHRTRMQQLQLYFSAKPTSDGASPPPAPDRTQTAVVWHPLAAIGDLVLLPLGLASSLIALDPGSTADGAVYLGDLA</sequence>
<evidence type="ECO:0000256" key="1">
    <source>
        <dbReference type="ARBA" id="ARBA00001946"/>
    </source>
</evidence>
<dbReference type="Proteomes" id="UP001595712">
    <property type="component" value="Unassembled WGS sequence"/>
</dbReference>
<reference evidence="8" key="1">
    <citation type="journal article" date="2019" name="Int. J. Syst. Evol. Microbiol.">
        <title>The Global Catalogue of Microorganisms (GCM) 10K type strain sequencing project: providing services to taxonomists for standard genome sequencing and annotation.</title>
        <authorList>
            <consortium name="The Broad Institute Genomics Platform"/>
            <consortium name="The Broad Institute Genome Sequencing Center for Infectious Disease"/>
            <person name="Wu L."/>
            <person name="Ma J."/>
        </authorList>
    </citation>
    <scope>NUCLEOTIDE SEQUENCE [LARGE SCALE GENOMIC DNA]</scope>
    <source>
        <strain evidence="8">CGMCC 4.7396</strain>
    </source>
</reference>
<evidence type="ECO:0000313" key="8">
    <source>
        <dbReference type="Proteomes" id="UP001595712"/>
    </source>
</evidence>
<evidence type="ECO:0000313" key="7">
    <source>
        <dbReference type="EMBL" id="MFC3494902.1"/>
    </source>
</evidence>
<dbReference type="RefSeq" id="WP_387979064.1">
    <property type="nucleotide sequence ID" value="NZ_JBHRWO010000021.1"/>
</dbReference>
<evidence type="ECO:0000256" key="2">
    <source>
        <dbReference type="ARBA" id="ARBA00005582"/>
    </source>
</evidence>
<evidence type="ECO:0000259" key="6">
    <source>
        <dbReference type="PROSITE" id="PS51462"/>
    </source>
</evidence>
<feature type="domain" description="Nudix hydrolase" evidence="6">
    <location>
        <begin position="19"/>
        <end position="158"/>
    </location>
</feature>
<comment type="similarity">
    <text evidence="2 5">Belongs to the Nudix hydrolase family.</text>
</comment>
<proteinExistence type="inferred from homology"/>
<evidence type="ECO:0000256" key="3">
    <source>
        <dbReference type="ARBA" id="ARBA00022801"/>
    </source>
</evidence>
<dbReference type="InterPro" id="IPR020084">
    <property type="entry name" value="NUDIX_hydrolase_CS"/>
</dbReference>
<evidence type="ECO:0000256" key="5">
    <source>
        <dbReference type="RuleBase" id="RU003476"/>
    </source>
</evidence>
<protein>
    <submittedName>
        <fullName evidence="7">NUDIX domain-containing protein</fullName>
    </submittedName>
</protein>